<name>A0A1E7FBC9_9STRA</name>
<evidence type="ECO:0000256" key="9">
    <source>
        <dbReference type="ARBA" id="ARBA00052432"/>
    </source>
</evidence>
<keyword evidence="8 11" id="KW-0413">Isomerase</keyword>
<dbReference type="KEGG" id="fcy:FRACYDRAFT_269372"/>
<sequence length="297" mass="31727">MKFSTALFLLSLTGTTDAFVNKQFGVRSSLLESSTTTTELFARKPFITGNWKLNPQSKSEAVDLARGIADSITGESPSDVALFVPFPYLETVQGIVGDKLIVGAEMITPEINGAFTGGVSPCMLKSMGIEWALAGHSERRTLNKESDEDINKQCKMLVEEGMNVVLCIGESLDEFEKDLVDAVCEIQLKKGLSEIGADQMSQVTIAYEPVWAIGTGKVATPEIAQSVHKSIRSITDKMYGSSVAESTRILYGGSVSPGSVDGLLEKPDIDGALVGGASLDTTSFGRIINFEVAEVLA</sequence>
<dbReference type="GO" id="GO:0006094">
    <property type="term" value="P:gluconeogenesis"/>
    <property type="evidence" value="ECO:0007669"/>
    <property type="project" value="UniProtKB-UniPathway"/>
</dbReference>
<dbReference type="Proteomes" id="UP000095751">
    <property type="component" value="Unassembled WGS sequence"/>
</dbReference>
<comment type="pathway">
    <text evidence="2 11">Carbohydrate biosynthesis; gluconeogenesis.</text>
</comment>
<evidence type="ECO:0000256" key="12">
    <source>
        <dbReference type="SAM" id="SignalP"/>
    </source>
</evidence>
<evidence type="ECO:0000256" key="7">
    <source>
        <dbReference type="ARBA" id="ARBA00023152"/>
    </source>
</evidence>
<keyword evidence="7 11" id="KW-0324">Glycolysis</keyword>
<dbReference type="CDD" id="cd00311">
    <property type="entry name" value="TIM"/>
    <property type="match status" value="1"/>
</dbReference>
<dbReference type="PROSITE" id="PS51440">
    <property type="entry name" value="TIM_2"/>
    <property type="match status" value="1"/>
</dbReference>
<comment type="subunit">
    <text evidence="4">Homodimer.</text>
</comment>
<keyword evidence="6" id="KW-0963">Cytoplasm</keyword>
<keyword evidence="5 11" id="KW-0312">Gluconeogenesis</keyword>
<dbReference type="SUPFAM" id="SSF51351">
    <property type="entry name" value="Triosephosphate isomerase (TIM)"/>
    <property type="match status" value="1"/>
</dbReference>
<dbReference type="Pfam" id="PF00121">
    <property type="entry name" value="TIM"/>
    <property type="match status" value="1"/>
</dbReference>
<evidence type="ECO:0000313" key="14">
    <source>
        <dbReference type="Proteomes" id="UP000095751"/>
    </source>
</evidence>
<dbReference type="GO" id="GO:0004807">
    <property type="term" value="F:triose-phosphate isomerase activity"/>
    <property type="evidence" value="ECO:0007669"/>
    <property type="project" value="UniProtKB-EC"/>
</dbReference>
<evidence type="ECO:0000256" key="11">
    <source>
        <dbReference type="RuleBase" id="RU363013"/>
    </source>
</evidence>
<evidence type="ECO:0000256" key="5">
    <source>
        <dbReference type="ARBA" id="ARBA00022432"/>
    </source>
</evidence>
<dbReference type="EMBL" id="KV784359">
    <property type="protein sequence ID" value="OEU15467.1"/>
    <property type="molecule type" value="Genomic_DNA"/>
</dbReference>
<dbReference type="InterPro" id="IPR013785">
    <property type="entry name" value="Aldolase_TIM"/>
</dbReference>
<evidence type="ECO:0000313" key="13">
    <source>
        <dbReference type="EMBL" id="OEU15467.1"/>
    </source>
</evidence>
<dbReference type="GO" id="GO:0005829">
    <property type="term" value="C:cytosol"/>
    <property type="evidence" value="ECO:0007669"/>
    <property type="project" value="TreeGrafter"/>
</dbReference>
<dbReference type="GO" id="GO:0006096">
    <property type="term" value="P:glycolytic process"/>
    <property type="evidence" value="ECO:0007669"/>
    <property type="project" value="UniProtKB-UniPathway"/>
</dbReference>
<keyword evidence="14" id="KW-1185">Reference proteome</keyword>
<comment type="similarity">
    <text evidence="3 11">Belongs to the triosephosphate isomerase family.</text>
</comment>
<evidence type="ECO:0000256" key="8">
    <source>
        <dbReference type="ARBA" id="ARBA00023235"/>
    </source>
</evidence>
<dbReference type="Gene3D" id="3.20.20.70">
    <property type="entry name" value="Aldolase class I"/>
    <property type="match status" value="1"/>
</dbReference>
<evidence type="ECO:0000256" key="6">
    <source>
        <dbReference type="ARBA" id="ARBA00022490"/>
    </source>
</evidence>
<comment type="pathway">
    <text evidence="1 11">Carbohydrate degradation; glycolysis; D-glyceraldehyde 3-phosphate from glycerone phosphate: step 1/1.</text>
</comment>
<protein>
    <recommendedName>
        <fullName evidence="11">Triosephosphate isomerase</fullName>
        <ecNumber evidence="11">5.3.1.1</ecNumber>
    </recommendedName>
</protein>
<evidence type="ECO:0000256" key="10">
    <source>
        <dbReference type="ARBA" id="ARBA00056661"/>
    </source>
</evidence>
<dbReference type="EC" id="5.3.1.1" evidence="11"/>
<dbReference type="InterPro" id="IPR020861">
    <property type="entry name" value="Triosephosphate_isomerase_AS"/>
</dbReference>
<dbReference type="OrthoDB" id="6715177at2759"/>
<feature type="chain" id="PRO_5009192902" description="Triosephosphate isomerase" evidence="12">
    <location>
        <begin position="19"/>
        <end position="297"/>
    </location>
</feature>
<organism evidence="13 14">
    <name type="scientific">Fragilariopsis cylindrus CCMP1102</name>
    <dbReference type="NCBI Taxonomy" id="635003"/>
    <lineage>
        <taxon>Eukaryota</taxon>
        <taxon>Sar</taxon>
        <taxon>Stramenopiles</taxon>
        <taxon>Ochrophyta</taxon>
        <taxon>Bacillariophyta</taxon>
        <taxon>Bacillariophyceae</taxon>
        <taxon>Bacillariophycidae</taxon>
        <taxon>Bacillariales</taxon>
        <taxon>Bacillariaceae</taxon>
        <taxon>Fragilariopsis</taxon>
    </lineage>
</organism>
<dbReference type="PROSITE" id="PS00171">
    <property type="entry name" value="TIM_1"/>
    <property type="match status" value="1"/>
</dbReference>
<comment type="catalytic activity">
    <reaction evidence="9">
        <text>D-glyceraldehyde 3-phosphate = dihydroxyacetone phosphate</text>
        <dbReference type="Rhea" id="RHEA:18585"/>
        <dbReference type="ChEBI" id="CHEBI:57642"/>
        <dbReference type="ChEBI" id="CHEBI:59776"/>
        <dbReference type="EC" id="5.3.1.1"/>
    </reaction>
    <physiologicalReaction direction="left-to-right" evidence="9">
        <dbReference type="Rhea" id="RHEA:18586"/>
    </physiologicalReaction>
</comment>
<dbReference type="GO" id="GO:0046166">
    <property type="term" value="P:glyceraldehyde-3-phosphate biosynthetic process"/>
    <property type="evidence" value="ECO:0007669"/>
    <property type="project" value="TreeGrafter"/>
</dbReference>
<evidence type="ECO:0000256" key="2">
    <source>
        <dbReference type="ARBA" id="ARBA00004742"/>
    </source>
</evidence>
<dbReference type="InterPro" id="IPR022896">
    <property type="entry name" value="TrioseP_Isoase_bac/euk"/>
</dbReference>
<dbReference type="InParanoid" id="A0A1E7FBC9"/>
<dbReference type="FunFam" id="3.20.20.70:FF:000016">
    <property type="entry name" value="Triosephosphate isomerase"/>
    <property type="match status" value="1"/>
</dbReference>
<keyword evidence="12" id="KW-0732">Signal</keyword>
<gene>
    <name evidence="13" type="primary">TIM2</name>
    <name evidence="13" type="ORF">FRACYDRAFT_269372</name>
</gene>
<dbReference type="HAMAP" id="MF_00147_B">
    <property type="entry name" value="TIM_B"/>
    <property type="match status" value="1"/>
</dbReference>
<dbReference type="InterPro" id="IPR000652">
    <property type="entry name" value="Triosephosphate_isomerase"/>
</dbReference>
<evidence type="ECO:0000256" key="4">
    <source>
        <dbReference type="ARBA" id="ARBA00011738"/>
    </source>
</evidence>
<dbReference type="NCBIfam" id="TIGR00419">
    <property type="entry name" value="tim"/>
    <property type="match status" value="1"/>
</dbReference>
<dbReference type="UniPathway" id="UPA00138"/>
<comment type="function">
    <text evidence="10">Catalyzes the interconversion of glyceraldehyde 3-phosphate and dihydroxyacetone phosphate in the glycolytic and gluconeogenic pathways.</text>
</comment>
<dbReference type="PANTHER" id="PTHR21139">
    <property type="entry name" value="TRIOSEPHOSPHATE ISOMERASE"/>
    <property type="match status" value="1"/>
</dbReference>
<dbReference type="FunCoup" id="A0A1E7FBC9">
    <property type="interactions" value="233"/>
</dbReference>
<reference evidence="13 14" key="1">
    <citation type="submission" date="2016-09" db="EMBL/GenBank/DDBJ databases">
        <title>Extensive genetic diversity and differential bi-allelic expression allows diatom success in the polar Southern Ocean.</title>
        <authorList>
            <consortium name="DOE Joint Genome Institute"/>
            <person name="Mock T."/>
            <person name="Otillar R.P."/>
            <person name="Strauss J."/>
            <person name="Dupont C."/>
            <person name="Frickenhaus S."/>
            <person name="Maumus F."/>
            <person name="Mcmullan M."/>
            <person name="Sanges R."/>
            <person name="Schmutz J."/>
            <person name="Toseland A."/>
            <person name="Valas R."/>
            <person name="Veluchamy A."/>
            <person name="Ward B.J."/>
            <person name="Allen A."/>
            <person name="Barry K."/>
            <person name="Falciatore A."/>
            <person name="Ferrante M."/>
            <person name="Fortunato A.E."/>
            <person name="Gloeckner G."/>
            <person name="Gruber A."/>
            <person name="Hipkin R."/>
            <person name="Janech M."/>
            <person name="Kroth P."/>
            <person name="Leese F."/>
            <person name="Lindquist E."/>
            <person name="Lyon B.R."/>
            <person name="Martin J."/>
            <person name="Mayer C."/>
            <person name="Parker M."/>
            <person name="Quesneville H."/>
            <person name="Raymond J."/>
            <person name="Uhlig C."/>
            <person name="Valentin K.U."/>
            <person name="Worden A.Z."/>
            <person name="Armbrust E.V."/>
            <person name="Bowler C."/>
            <person name="Green B."/>
            <person name="Moulton V."/>
            <person name="Van Oosterhout C."/>
            <person name="Grigoriev I."/>
        </authorList>
    </citation>
    <scope>NUCLEOTIDE SEQUENCE [LARGE SCALE GENOMIC DNA]</scope>
    <source>
        <strain evidence="13 14">CCMP1102</strain>
    </source>
</reference>
<dbReference type="GO" id="GO:0019563">
    <property type="term" value="P:glycerol catabolic process"/>
    <property type="evidence" value="ECO:0007669"/>
    <property type="project" value="TreeGrafter"/>
</dbReference>
<proteinExistence type="inferred from homology"/>
<dbReference type="AlphaFoldDB" id="A0A1E7FBC9"/>
<dbReference type="UniPathway" id="UPA00109">
    <property type="reaction ID" value="UER00189"/>
</dbReference>
<evidence type="ECO:0000256" key="3">
    <source>
        <dbReference type="ARBA" id="ARBA00007422"/>
    </source>
</evidence>
<feature type="signal peptide" evidence="12">
    <location>
        <begin position="1"/>
        <end position="18"/>
    </location>
</feature>
<dbReference type="InterPro" id="IPR035990">
    <property type="entry name" value="TIM_sf"/>
</dbReference>
<dbReference type="PANTHER" id="PTHR21139:SF42">
    <property type="entry name" value="TRIOSEPHOSPHATE ISOMERASE"/>
    <property type="match status" value="1"/>
</dbReference>
<accession>A0A1E7FBC9</accession>
<evidence type="ECO:0000256" key="1">
    <source>
        <dbReference type="ARBA" id="ARBA00004680"/>
    </source>
</evidence>